<dbReference type="InterPro" id="IPR036412">
    <property type="entry name" value="HAD-like_sf"/>
</dbReference>
<dbReference type="SUPFAM" id="SSF56784">
    <property type="entry name" value="HAD-like"/>
    <property type="match status" value="1"/>
</dbReference>
<dbReference type="SFLD" id="SFLDS00003">
    <property type="entry name" value="Haloacid_Dehalogenase"/>
    <property type="match status" value="1"/>
</dbReference>
<dbReference type="PANTHER" id="PTHR43434:SF1">
    <property type="entry name" value="PHOSPHOGLYCOLATE PHOSPHATASE"/>
    <property type="match status" value="1"/>
</dbReference>
<dbReference type="InterPro" id="IPR041492">
    <property type="entry name" value="HAD_2"/>
</dbReference>
<protein>
    <recommendedName>
        <fullName evidence="2">HAD family hydrolase</fullName>
    </recommendedName>
</protein>
<dbReference type="SFLD" id="SFLDG01129">
    <property type="entry name" value="C1.5:_HAD__Beta-PGM__Phosphata"/>
    <property type="match status" value="1"/>
</dbReference>
<evidence type="ECO:0000313" key="1">
    <source>
        <dbReference type="EMBL" id="KKN53923.1"/>
    </source>
</evidence>
<dbReference type="Pfam" id="PF13419">
    <property type="entry name" value="HAD_2"/>
    <property type="match status" value="1"/>
</dbReference>
<organism evidence="1">
    <name type="scientific">marine sediment metagenome</name>
    <dbReference type="NCBI Taxonomy" id="412755"/>
    <lineage>
        <taxon>unclassified sequences</taxon>
        <taxon>metagenomes</taxon>
        <taxon>ecological metagenomes</taxon>
    </lineage>
</organism>
<evidence type="ECO:0008006" key="2">
    <source>
        <dbReference type="Google" id="ProtNLM"/>
    </source>
</evidence>
<dbReference type="Gene3D" id="1.10.150.240">
    <property type="entry name" value="Putative phosphatase, domain 2"/>
    <property type="match status" value="1"/>
</dbReference>
<dbReference type="GO" id="GO:0008967">
    <property type="term" value="F:phosphoglycolate phosphatase activity"/>
    <property type="evidence" value="ECO:0007669"/>
    <property type="project" value="TreeGrafter"/>
</dbReference>
<comment type="caution">
    <text evidence="1">The sequence shown here is derived from an EMBL/GenBank/DDBJ whole genome shotgun (WGS) entry which is preliminary data.</text>
</comment>
<dbReference type="InterPro" id="IPR023198">
    <property type="entry name" value="PGP-like_dom2"/>
</dbReference>
<dbReference type="AlphaFoldDB" id="A0A0F9UK16"/>
<dbReference type="PANTHER" id="PTHR43434">
    <property type="entry name" value="PHOSPHOGLYCOLATE PHOSPHATASE"/>
    <property type="match status" value="1"/>
</dbReference>
<proteinExistence type="predicted"/>
<dbReference type="InterPro" id="IPR023214">
    <property type="entry name" value="HAD_sf"/>
</dbReference>
<name>A0A0F9UK16_9ZZZZ</name>
<reference evidence="1" key="1">
    <citation type="journal article" date="2015" name="Nature">
        <title>Complex archaea that bridge the gap between prokaryotes and eukaryotes.</title>
        <authorList>
            <person name="Spang A."/>
            <person name="Saw J.H."/>
            <person name="Jorgensen S.L."/>
            <person name="Zaremba-Niedzwiedzka K."/>
            <person name="Martijn J."/>
            <person name="Lind A.E."/>
            <person name="van Eijk R."/>
            <person name="Schleper C."/>
            <person name="Guy L."/>
            <person name="Ettema T.J."/>
        </authorList>
    </citation>
    <scope>NUCLEOTIDE SEQUENCE</scope>
</reference>
<dbReference type="NCBIfam" id="TIGR01549">
    <property type="entry name" value="HAD-SF-IA-v1"/>
    <property type="match status" value="1"/>
</dbReference>
<dbReference type="Gene3D" id="3.40.50.1000">
    <property type="entry name" value="HAD superfamily/HAD-like"/>
    <property type="match status" value="1"/>
</dbReference>
<dbReference type="InterPro" id="IPR006439">
    <property type="entry name" value="HAD-SF_hydro_IA"/>
</dbReference>
<sequence length="209" mass="24432">MNKLSFKGKNIIVFDLDGTIVRLSVDWMSLKEKLYNDYKKIYSENCSFESISTCLSKLVEKGDEEVLGNFFEIIRQYELVNIYDNQPIKETIFFINNLEIFGLDKSVKLAILSLNTRKTIVTSLKLANISYKFDYIIGREDVRNWKPDPEGLLRIQDFYKVKKEEMIYFGDLKKDILTGKSAGIDVFLIEDLINFVNKKKENLEFKNTT</sequence>
<dbReference type="InterPro" id="IPR050155">
    <property type="entry name" value="HAD-like_hydrolase_sf"/>
</dbReference>
<accession>A0A0F9UK16</accession>
<dbReference type="GO" id="GO:0006281">
    <property type="term" value="P:DNA repair"/>
    <property type="evidence" value="ECO:0007669"/>
    <property type="project" value="TreeGrafter"/>
</dbReference>
<gene>
    <name evidence="1" type="ORF">LCGC14_0597450</name>
</gene>
<dbReference type="EMBL" id="LAZR01000951">
    <property type="protein sequence ID" value="KKN53923.1"/>
    <property type="molecule type" value="Genomic_DNA"/>
</dbReference>